<feature type="region of interest" description="Disordered" evidence="1">
    <location>
        <begin position="1"/>
        <end position="52"/>
    </location>
</feature>
<accession>A0AAW3F771</accession>
<comment type="caution">
    <text evidence="2">The sequence shown here is derived from an EMBL/GenBank/DDBJ whole genome shotgun (WGS) entry which is preliminary data.</text>
</comment>
<dbReference type="AlphaFoldDB" id="A0AAW3F771"/>
<name>A0AAW3F771_BURGA</name>
<proteinExistence type="predicted"/>
<gene>
    <name evidence="2" type="ORF">DM48_4149</name>
</gene>
<dbReference type="EMBL" id="JPGG01000015">
    <property type="protein sequence ID" value="KGC17083.1"/>
    <property type="molecule type" value="Genomic_DNA"/>
</dbReference>
<organism evidence="2 3">
    <name type="scientific">Burkholderia gladioli</name>
    <name type="common">Pseudomonas marginata</name>
    <name type="synonym">Phytomonas marginata</name>
    <dbReference type="NCBI Taxonomy" id="28095"/>
    <lineage>
        <taxon>Bacteria</taxon>
        <taxon>Pseudomonadati</taxon>
        <taxon>Pseudomonadota</taxon>
        <taxon>Betaproteobacteria</taxon>
        <taxon>Burkholderiales</taxon>
        <taxon>Burkholderiaceae</taxon>
        <taxon>Burkholderia</taxon>
    </lineage>
</organism>
<dbReference type="Proteomes" id="UP000029590">
    <property type="component" value="Unassembled WGS sequence"/>
</dbReference>
<evidence type="ECO:0000256" key="1">
    <source>
        <dbReference type="SAM" id="MobiDB-lite"/>
    </source>
</evidence>
<reference evidence="2 3" key="1">
    <citation type="submission" date="2014-04" db="EMBL/GenBank/DDBJ databases">
        <authorList>
            <person name="Bishop-Lilly K.A."/>
            <person name="Broomall S.M."/>
            <person name="Chain P.S."/>
            <person name="Chertkov O."/>
            <person name="Coyne S.R."/>
            <person name="Daligault H.E."/>
            <person name="Davenport K.W."/>
            <person name="Erkkila T."/>
            <person name="Frey K.G."/>
            <person name="Gibbons H.S."/>
            <person name="Gu W."/>
            <person name="Jaissle J."/>
            <person name="Johnson S.L."/>
            <person name="Koroleva G.I."/>
            <person name="Ladner J.T."/>
            <person name="Lo C.-C."/>
            <person name="Minogue T.D."/>
            <person name="Munk C."/>
            <person name="Palacios G.F."/>
            <person name="Redden C.L."/>
            <person name="Rosenzweig C.N."/>
            <person name="Scholz M.B."/>
            <person name="Teshima H."/>
            <person name="Xu Y."/>
        </authorList>
    </citation>
    <scope>NUCLEOTIDE SEQUENCE [LARGE SCALE GENOMIC DNA]</scope>
    <source>
        <strain evidence="3">gladioli</strain>
    </source>
</reference>
<feature type="compositionally biased region" description="Basic and acidic residues" evidence="1">
    <location>
        <begin position="1"/>
        <end position="30"/>
    </location>
</feature>
<dbReference type="KEGG" id="bgo:BM43_1493"/>
<evidence type="ECO:0000313" key="3">
    <source>
        <dbReference type="Proteomes" id="UP000029590"/>
    </source>
</evidence>
<protein>
    <submittedName>
        <fullName evidence="2">Uncharacterized protein</fullName>
    </submittedName>
</protein>
<evidence type="ECO:0000313" key="2">
    <source>
        <dbReference type="EMBL" id="KGC17083.1"/>
    </source>
</evidence>
<sequence length="83" mass="9268">MADLRDAIPRRDAPRHGGHEKTGRPARRDNVPTGRSGPASQPGRSSRRGREAYLPPMLLSGFHSPFSTLYIVMPPFFRSPRES</sequence>